<dbReference type="Proteomes" id="UP000274131">
    <property type="component" value="Unassembled WGS sequence"/>
</dbReference>
<reference evidence="4" key="1">
    <citation type="submission" date="2017-02" db="UniProtKB">
        <authorList>
            <consortium name="WormBaseParasite"/>
        </authorList>
    </citation>
    <scope>IDENTIFICATION</scope>
</reference>
<dbReference type="EMBL" id="UXUI01007140">
    <property type="protein sequence ID" value="VDD85676.1"/>
    <property type="molecule type" value="Genomic_DNA"/>
</dbReference>
<evidence type="ECO:0000313" key="4">
    <source>
        <dbReference type="WBParaSite" id="EVEC_0000111101-mRNA-1"/>
    </source>
</evidence>
<sequence>MSAGNFGFSYNSSGLAAYDRDGIGADGSGFDSDSFEFVDKASELKVRKDHMGVYLSVRIEEEGERVDIRPLREGTHHRPPHRSAPLEHCAAVKVRDLSFEARFSEEENKVCIVSRRCEDILFCKSDCFSDIVVQRELKNVTGVYNLGWVYIDGPSIGQSYDSNYSLQKHFRYRRACTRGAKHAKKCYRLFLEAKFPVSSLTKLLCHFTLRGHRVIAFLPSLYDEKNSAVTGIYELADLISDLEEFRVLQSLGLIEFLDEKGNFGRALALKAEKEDAVIASSNIKVLLESRDNEFLTVNTFEESSISLDQAEMDNANGKPPTAQLSTGEPLCRAALNGNTAMGSGLSDLSFVVPVFYSFLERRGFVICPSLSKGVYPTTLEEILYKQSLKSNSGVAATTDQLTLLEQYRLTRAFSRILTGYFNGIPRFQRVLQILEEVLSFVDRQDNIVNEVREG</sequence>
<dbReference type="AlphaFoldDB" id="A0A0N4UUN3"/>
<organism evidence="4">
    <name type="scientific">Enterobius vermicularis</name>
    <name type="common">Human pinworm</name>
    <dbReference type="NCBI Taxonomy" id="51028"/>
    <lineage>
        <taxon>Eukaryota</taxon>
        <taxon>Metazoa</taxon>
        <taxon>Ecdysozoa</taxon>
        <taxon>Nematoda</taxon>
        <taxon>Chromadorea</taxon>
        <taxon>Rhabditida</taxon>
        <taxon>Spirurina</taxon>
        <taxon>Oxyuridomorpha</taxon>
        <taxon>Oxyuroidea</taxon>
        <taxon>Oxyuridae</taxon>
        <taxon>Enterobius</taxon>
    </lineage>
</organism>
<reference evidence="2 3" key="2">
    <citation type="submission" date="2018-10" db="EMBL/GenBank/DDBJ databases">
        <authorList>
            <consortium name="Pathogen Informatics"/>
        </authorList>
    </citation>
    <scope>NUCLEOTIDE SEQUENCE [LARGE SCALE GENOMIC DNA]</scope>
</reference>
<feature type="domain" description="Zc3h12a-like Ribonuclease NYN" evidence="1">
    <location>
        <begin position="194"/>
        <end position="281"/>
    </location>
</feature>
<accession>A0A0N4UUN3</accession>
<evidence type="ECO:0000313" key="2">
    <source>
        <dbReference type="EMBL" id="VDD85676.1"/>
    </source>
</evidence>
<evidence type="ECO:0000313" key="3">
    <source>
        <dbReference type="Proteomes" id="UP000274131"/>
    </source>
</evidence>
<protein>
    <submittedName>
        <fullName evidence="4">RNase_Zc3h12a_2 domain-containing protein</fullName>
    </submittedName>
</protein>
<name>A0A0N4UUN3_ENTVE</name>
<keyword evidence="3" id="KW-1185">Reference proteome</keyword>
<dbReference type="Pfam" id="PF14626">
    <property type="entry name" value="RNase_Zc3h12a_2"/>
    <property type="match status" value="1"/>
</dbReference>
<gene>
    <name evidence="2" type="ORF">EVEC_LOCUS819</name>
</gene>
<dbReference type="InterPro" id="IPR028079">
    <property type="entry name" value="RNase_Zc3h12a_2"/>
</dbReference>
<dbReference type="WBParaSite" id="EVEC_0000111101-mRNA-1">
    <property type="protein sequence ID" value="EVEC_0000111101-mRNA-1"/>
    <property type="gene ID" value="EVEC_0000111101"/>
</dbReference>
<evidence type="ECO:0000259" key="1">
    <source>
        <dbReference type="Pfam" id="PF14626"/>
    </source>
</evidence>
<proteinExistence type="predicted"/>